<dbReference type="InterPro" id="IPR036390">
    <property type="entry name" value="WH_DNA-bd_sf"/>
</dbReference>
<dbReference type="SUPFAM" id="SSF46785">
    <property type="entry name" value="Winged helix' DNA-binding domain"/>
    <property type="match status" value="1"/>
</dbReference>
<accession>A0AB38UT01</accession>
<dbReference type="SMART" id="SM00345">
    <property type="entry name" value="HTH_GNTR"/>
    <property type="match status" value="1"/>
</dbReference>
<evidence type="ECO:0000256" key="5">
    <source>
        <dbReference type="ARBA" id="ARBA00023163"/>
    </source>
</evidence>
<dbReference type="PANTHER" id="PTHR46577:SF1">
    <property type="entry name" value="HTH-TYPE TRANSCRIPTIONAL REGULATORY PROTEIN GABR"/>
    <property type="match status" value="1"/>
</dbReference>
<dbReference type="Gene3D" id="3.90.1150.10">
    <property type="entry name" value="Aspartate Aminotransferase, domain 1"/>
    <property type="match status" value="1"/>
</dbReference>
<dbReference type="SUPFAM" id="SSF53383">
    <property type="entry name" value="PLP-dependent transferases"/>
    <property type="match status" value="1"/>
</dbReference>
<keyword evidence="5" id="KW-0804">Transcription</keyword>
<keyword evidence="2" id="KW-0663">Pyridoxal phosphate</keyword>
<dbReference type="InterPro" id="IPR036388">
    <property type="entry name" value="WH-like_DNA-bd_sf"/>
</dbReference>
<evidence type="ECO:0000313" key="8">
    <source>
        <dbReference type="EMBL" id="VAZ83670.1"/>
    </source>
</evidence>
<evidence type="ECO:0000313" key="9">
    <source>
        <dbReference type="Proteomes" id="UP000279331"/>
    </source>
</evidence>
<dbReference type="Gene3D" id="3.40.640.10">
    <property type="entry name" value="Type I PLP-dependent aspartate aminotransferase-like (Major domain)"/>
    <property type="match status" value="1"/>
</dbReference>
<feature type="domain" description="HTH gntR-type" evidence="7">
    <location>
        <begin position="11"/>
        <end position="79"/>
    </location>
</feature>
<sequence length="443" mass="46755">MTVPAQYRITGTGAESIATSVEQAISQGSLTPGDTLPPIRDVAGQLGVNPNTVAAAYRILRDRGAVETAGRRGTRVRNRPATTPRSAFGLDVPEGARDLSTGNPDPALLPIAAARLRTRPGPPVLYGRPPMSDELVHHARAALTADGVPAHHLAVTSGALDGIERTLTAHLRPGDRVAVEDPGWANLLDLLAALRLNAEPVRVDDDGPLVADLARALARGVRALVVTTRAQNPTGGALSADRAAALGKLLAGRSDDVLIVEDDHCAGIAGVPLHTLAGSTGHWAFVRSASKAYGPDLRLAILAGDQRTVERVQGRLRLGPGWVSHLLQDLAVTLWSDEAATRLVRKAERRYADTRVRLRAALADRGVVAYGRSGLNVWIPVPDETVAITRLLNTGWAAAPGSRFRIMTPPGIRITIADLTAGEIDPLADSIAEAMHVIGRRSV</sequence>
<protein>
    <submittedName>
        <fullName evidence="8">HTH-type transcriptional repressor YtrA</fullName>
    </submittedName>
</protein>
<dbReference type="InterPro" id="IPR015424">
    <property type="entry name" value="PyrdxlP-dep_Trfase"/>
</dbReference>
<dbReference type="Gene3D" id="1.10.10.10">
    <property type="entry name" value="Winged helix-like DNA-binding domain superfamily/Winged helix DNA-binding domain"/>
    <property type="match status" value="1"/>
</dbReference>
<dbReference type="InterPro" id="IPR004839">
    <property type="entry name" value="Aminotransferase_I/II_large"/>
</dbReference>
<feature type="region of interest" description="Disordered" evidence="6">
    <location>
        <begin position="70"/>
        <end position="105"/>
    </location>
</feature>
<dbReference type="GO" id="GO:0030170">
    <property type="term" value="F:pyridoxal phosphate binding"/>
    <property type="evidence" value="ECO:0007669"/>
    <property type="project" value="InterPro"/>
</dbReference>
<dbReference type="PANTHER" id="PTHR46577">
    <property type="entry name" value="HTH-TYPE TRANSCRIPTIONAL REGULATORY PROTEIN GABR"/>
    <property type="match status" value="1"/>
</dbReference>
<reference evidence="8 9" key="1">
    <citation type="submission" date="2018-09" db="EMBL/GenBank/DDBJ databases">
        <authorList>
            <person name="Tagini F."/>
        </authorList>
    </citation>
    <scope>NUCLEOTIDE SEQUENCE [LARGE SCALE GENOMIC DNA]</scope>
    <source>
        <strain evidence="8 9">MK42</strain>
    </source>
</reference>
<dbReference type="CDD" id="cd07377">
    <property type="entry name" value="WHTH_GntR"/>
    <property type="match status" value="1"/>
</dbReference>
<evidence type="ECO:0000256" key="6">
    <source>
        <dbReference type="SAM" id="MobiDB-lite"/>
    </source>
</evidence>
<name>A0AB38UT01_9MYCO</name>
<evidence type="ECO:0000256" key="1">
    <source>
        <dbReference type="ARBA" id="ARBA00005384"/>
    </source>
</evidence>
<dbReference type="GO" id="GO:0003677">
    <property type="term" value="F:DNA binding"/>
    <property type="evidence" value="ECO:0007669"/>
    <property type="project" value="UniProtKB-KW"/>
</dbReference>
<evidence type="ECO:0000256" key="2">
    <source>
        <dbReference type="ARBA" id="ARBA00022898"/>
    </source>
</evidence>
<evidence type="ECO:0000256" key="3">
    <source>
        <dbReference type="ARBA" id="ARBA00023015"/>
    </source>
</evidence>
<comment type="similarity">
    <text evidence="1">In the C-terminal section; belongs to the class-I pyridoxal-phosphate-dependent aminotransferase family.</text>
</comment>
<dbReference type="Pfam" id="PF00392">
    <property type="entry name" value="GntR"/>
    <property type="match status" value="1"/>
</dbReference>
<comment type="caution">
    <text evidence="8">The sequence shown here is derived from an EMBL/GenBank/DDBJ whole genome shotgun (WGS) entry which is preliminary data.</text>
</comment>
<dbReference type="InterPro" id="IPR051446">
    <property type="entry name" value="HTH_trans_reg/aminotransferase"/>
</dbReference>
<proteinExistence type="inferred from homology"/>
<dbReference type="InterPro" id="IPR015421">
    <property type="entry name" value="PyrdxlP-dep_Trfase_major"/>
</dbReference>
<gene>
    <name evidence="8" type="primary">ytrA_2</name>
    <name evidence="8" type="ORF">LAUMK42_02487</name>
</gene>
<keyword evidence="4" id="KW-0238">DNA-binding</keyword>
<dbReference type="AlphaFoldDB" id="A0AB38UT01"/>
<organism evidence="8 9">
    <name type="scientific">Mycobacterium persicum</name>
    <dbReference type="NCBI Taxonomy" id="1487726"/>
    <lineage>
        <taxon>Bacteria</taxon>
        <taxon>Bacillati</taxon>
        <taxon>Actinomycetota</taxon>
        <taxon>Actinomycetes</taxon>
        <taxon>Mycobacteriales</taxon>
        <taxon>Mycobacteriaceae</taxon>
        <taxon>Mycobacterium</taxon>
    </lineage>
</organism>
<dbReference type="InterPro" id="IPR000524">
    <property type="entry name" value="Tscrpt_reg_HTH_GntR"/>
</dbReference>
<dbReference type="Proteomes" id="UP000279331">
    <property type="component" value="Unassembled WGS sequence"/>
</dbReference>
<dbReference type="InterPro" id="IPR015422">
    <property type="entry name" value="PyrdxlP-dep_Trfase_small"/>
</dbReference>
<evidence type="ECO:0000256" key="4">
    <source>
        <dbReference type="ARBA" id="ARBA00023125"/>
    </source>
</evidence>
<dbReference type="GO" id="GO:0003700">
    <property type="term" value="F:DNA-binding transcription factor activity"/>
    <property type="evidence" value="ECO:0007669"/>
    <property type="project" value="InterPro"/>
</dbReference>
<keyword evidence="3" id="KW-0805">Transcription regulation</keyword>
<evidence type="ECO:0000259" key="7">
    <source>
        <dbReference type="PROSITE" id="PS50949"/>
    </source>
</evidence>
<dbReference type="CDD" id="cd00609">
    <property type="entry name" value="AAT_like"/>
    <property type="match status" value="1"/>
</dbReference>
<dbReference type="EMBL" id="UPHL01000060">
    <property type="protein sequence ID" value="VAZ83670.1"/>
    <property type="molecule type" value="Genomic_DNA"/>
</dbReference>
<dbReference type="Pfam" id="PF00155">
    <property type="entry name" value="Aminotran_1_2"/>
    <property type="match status" value="1"/>
</dbReference>
<dbReference type="PROSITE" id="PS50949">
    <property type="entry name" value="HTH_GNTR"/>
    <property type="match status" value="1"/>
</dbReference>